<organism evidence="1 2">
    <name type="scientific">Plantactinospora sonchi</name>
    <dbReference type="NCBI Taxonomy" id="1544735"/>
    <lineage>
        <taxon>Bacteria</taxon>
        <taxon>Bacillati</taxon>
        <taxon>Actinomycetota</taxon>
        <taxon>Actinomycetes</taxon>
        <taxon>Micromonosporales</taxon>
        <taxon>Micromonosporaceae</taxon>
        <taxon>Plantactinospora</taxon>
    </lineage>
</organism>
<dbReference type="RefSeq" id="WP_331218693.1">
    <property type="nucleotide sequence ID" value="NZ_JAZGQK010000046.1"/>
</dbReference>
<sequence>MVREVPLGESVDLQHLEDAFRQGGVRTDDDALTLIDFRNSRRFDVVALLCVLAMVGTRINSDRLTRFRLPRGAALDTLRRERFLETACQVARAPLPMLLALEDVKSLRDRMNSDRVSAWWQSGDPRDQIIQHLREKRVFGLSLYRLENEDARTAMMQEELGRWTDPLALALFSRSLKESAEWDVARVIVHEILANVQEHPNASMAVVASDMVLSDKDTPQPALTIAVWDNGDSIVETLRAGLDSRGSVRVAPPPATDTFRVRRQGFGAPVTDQMVTSVWEPQVGDDDRDLLLASLFPGISRKLGEADQPGHPAVDRFLGCGLYFLYHHVIDVFRGTLDIYVGKIRLTVQAEPDPASSAQYLVTLTEGLGTSKIRGNLVVARLPTHG</sequence>
<dbReference type="EMBL" id="JAZGQK010000046">
    <property type="protein sequence ID" value="MEE6263900.1"/>
    <property type="molecule type" value="Genomic_DNA"/>
</dbReference>
<accession>A0ABU7S5B7</accession>
<protein>
    <submittedName>
        <fullName evidence="1">Uncharacterized protein</fullName>
    </submittedName>
</protein>
<keyword evidence="2" id="KW-1185">Reference proteome</keyword>
<dbReference type="Proteomes" id="UP001332243">
    <property type="component" value="Unassembled WGS sequence"/>
</dbReference>
<gene>
    <name evidence="1" type="ORF">V1633_36170</name>
</gene>
<reference evidence="1 2" key="1">
    <citation type="submission" date="2024-01" db="EMBL/GenBank/DDBJ databases">
        <title>Genome insights into Plantactinospora sonchi sp. nov.</title>
        <authorList>
            <person name="Wang L."/>
        </authorList>
    </citation>
    <scope>NUCLEOTIDE SEQUENCE [LARGE SCALE GENOMIC DNA]</scope>
    <source>
        <strain evidence="1 2">NEAU-QY2</strain>
    </source>
</reference>
<proteinExistence type="predicted"/>
<evidence type="ECO:0000313" key="2">
    <source>
        <dbReference type="Proteomes" id="UP001332243"/>
    </source>
</evidence>
<evidence type="ECO:0000313" key="1">
    <source>
        <dbReference type="EMBL" id="MEE6263900.1"/>
    </source>
</evidence>
<comment type="caution">
    <text evidence="1">The sequence shown here is derived from an EMBL/GenBank/DDBJ whole genome shotgun (WGS) entry which is preliminary data.</text>
</comment>
<name>A0ABU7S5B7_9ACTN</name>